<dbReference type="WBParaSite" id="PDA_v2.g17452.t1">
    <property type="protein sequence ID" value="PDA_v2.g17452.t1"/>
    <property type="gene ID" value="PDA_v2.g17452"/>
</dbReference>
<evidence type="ECO:0000259" key="1">
    <source>
        <dbReference type="Pfam" id="PF00079"/>
    </source>
</evidence>
<keyword evidence="2" id="KW-1185">Reference proteome</keyword>
<name>A0A914PHX6_9BILA</name>
<reference evidence="3" key="1">
    <citation type="submission" date="2022-11" db="UniProtKB">
        <authorList>
            <consortium name="WormBaseParasite"/>
        </authorList>
    </citation>
    <scope>IDENTIFICATION</scope>
</reference>
<dbReference type="InterPro" id="IPR042178">
    <property type="entry name" value="Serpin_sf_1"/>
</dbReference>
<proteinExistence type="predicted"/>
<evidence type="ECO:0000313" key="2">
    <source>
        <dbReference type="Proteomes" id="UP000887578"/>
    </source>
</evidence>
<dbReference type="Pfam" id="PF00079">
    <property type="entry name" value="Serpin"/>
    <property type="match status" value="1"/>
</dbReference>
<evidence type="ECO:0000313" key="3">
    <source>
        <dbReference type="WBParaSite" id="PDA_v2.g17452.t1"/>
    </source>
</evidence>
<protein>
    <submittedName>
        <fullName evidence="3">Serpin domain-containing protein</fullName>
    </submittedName>
</protein>
<dbReference type="InterPro" id="IPR036186">
    <property type="entry name" value="Serpin_sf"/>
</dbReference>
<accession>A0A914PHX6</accession>
<organism evidence="2 3">
    <name type="scientific">Panagrolaimus davidi</name>
    <dbReference type="NCBI Taxonomy" id="227884"/>
    <lineage>
        <taxon>Eukaryota</taxon>
        <taxon>Metazoa</taxon>
        <taxon>Ecdysozoa</taxon>
        <taxon>Nematoda</taxon>
        <taxon>Chromadorea</taxon>
        <taxon>Rhabditida</taxon>
        <taxon>Tylenchina</taxon>
        <taxon>Panagrolaimomorpha</taxon>
        <taxon>Panagrolaimoidea</taxon>
        <taxon>Panagrolaimidae</taxon>
        <taxon>Panagrolaimus</taxon>
    </lineage>
</organism>
<feature type="domain" description="Serpin" evidence="1">
    <location>
        <begin position="12"/>
        <end position="60"/>
    </location>
</feature>
<dbReference type="AlphaFoldDB" id="A0A914PHX6"/>
<dbReference type="Gene3D" id="3.30.497.10">
    <property type="entry name" value="Antithrombin, subunit I, domain 2"/>
    <property type="match status" value="1"/>
</dbReference>
<dbReference type="SUPFAM" id="SSF56574">
    <property type="entry name" value="Serpins"/>
    <property type="match status" value="1"/>
</dbReference>
<dbReference type="InterPro" id="IPR023796">
    <property type="entry name" value="Serpin_dom"/>
</dbReference>
<dbReference type="Proteomes" id="UP000887578">
    <property type="component" value="Unplaced"/>
</dbReference>
<sequence length="69" mass="7475">MSISTNLSIETAQANFAFNLIRETGTFESTILSPSSISVALGMILLGAKNNTAKEIQDAIAKGYRPWRN</sequence>